<feature type="non-terminal residue" evidence="2">
    <location>
        <position position="247"/>
    </location>
</feature>
<evidence type="ECO:0000313" key="3">
    <source>
        <dbReference type="Proteomes" id="UP000023152"/>
    </source>
</evidence>
<name>X6L7B5_RETFI</name>
<dbReference type="EMBL" id="ASPP01049030">
    <property type="protein sequence ID" value="ETN97652.1"/>
    <property type="molecule type" value="Genomic_DNA"/>
</dbReference>
<comment type="caution">
    <text evidence="2">The sequence shown here is derived from an EMBL/GenBank/DDBJ whole genome shotgun (WGS) entry which is preliminary data.</text>
</comment>
<keyword evidence="1" id="KW-0175">Coiled coil</keyword>
<feature type="coiled-coil region" evidence="1">
    <location>
        <begin position="103"/>
        <end position="161"/>
    </location>
</feature>
<evidence type="ECO:0008006" key="4">
    <source>
        <dbReference type="Google" id="ProtNLM"/>
    </source>
</evidence>
<dbReference type="Proteomes" id="UP000023152">
    <property type="component" value="Unassembled WGS sequence"/>
</dbReference>
<gene>
    <name evidence="2" type="ORF">RFI_39877</name>
</gene>
<feature type="coiled-coil region" evidence="1">
    <location>
        <begin position="193"/>
        <end position="234"/>
    </location>
</feature>
<dbReference type="AlphaFoldDB" id="X6L7B5"/>
<evidence type="ECO:0000313" key="2">
    <source>
        <dbReference type="EMBL" id="ETN97652.1"/>
    </source>
</evidence>
<keyword evidence="3" id="KW-1185">Reference proteome</keyword>
<feature type="non-terminal residue" evidence="2">
    <location>
        <position position="1"/>
    </location>
</feature>
<sequence>RYINELDVICPRQFQQEQEQEQQQLQMSTQQGHEEGETPGIISCDFKGKLKQVNDHLEHSCCLQMVKCWFESFGCNHKCLKFTIHDHLTSNIKLHFDLVIKSFNTLQQNIRQYQDEISKLKLENETLKVELQLKGKKDEEIAHLKQQLNQYQKDNLQLISAQVCYVFIFASIYSKYQNQIIIMIKQKITFVEIEKLKKDIESKDNEIKTIKQEIQLKQKQIIQQIDENKEEQKQNIINTLSALDFQL</sequence>
<accession>X6L7B5</accession>
<organism evidence="2 3">
    <name type="scientific">Reticulomyxa filosa</name>
    <dbReference type="NCBI Taxonomy" id="46433"/>
    <lineage>
        <taxon>Eukaryota</taxon>
        <taxon>Sar</taxon>
        <taxon>Rhizaria</taxon>
        <taxon>Retaria</taxon>
        <taxon>Foraminifera</taxon>
        <taxon>Monothalamids</taxon>
        <taxon>Reticulomyxidae</taxon>
        <taxon>Reticulomyxa</taxon>
    </lineage>
</organism>
<evidence type="ECO:0000256" key="1">
    <source>
        <dbReference type="SAM" id="Coils"/>
    </source>
</evidence>
<reference evidence="2 3" key="1">
    <citation type="journal article" date="2013" name="Curr. Biol.">
        <title>The Genome of the Foraminiferan Reticulomyxa filosa.</title>
        <authorList>
            <person name="Glockner G."/>
            <person name="Hulsmann N."/>
            <person name="Schleicher M."/>
            <person name="Noegel A.A."/>
            <person name="Eichinger L."/>
            <person name="Gallinger C."/>
            <person name="Pawlowski J."/>
            <person name="Sierra R."/>
            <person name="Euteneuer U."/>
            <person name="Pillet L."/>
            <person name="Moustafa A."/>
            <person name="Platzer M."/>
            <person name="Groth M."/>
            <person name="Szafranski K."/>
            <person name="Schliwa M."/>
        </authorList>
    </citation>
    <scope>NUCLEOTIDE SEQUENCE [LARGE SCALE GENOMIC DNA]</scope>
</reference>
<proteinExistence type="predicted"/>
<protein>
    <recommendedName>
        <fullName evidence="4">TRAF-type domain-containing protein</fullName>
    </recommendedName>
</protein>